<gene>
    <name evidence="2" type="ORF">ADUPG1_007700</name>
</gene>
<keyword evidence="1" id="KW-1133">Transmembrane helix</keyword>
<evidence type="ECO:0008006" key="4">
    <source>
        <dbReference type="Google" id="ProtNLM"/>
    </source>
</evidence>
<name>A0ABQ5KPC8_9EUKA</name>
<feature type="transmembrane region" description="Helical" evidence="1">
    <location>
        <begin position="99"/>
        <end position="124"/>
    </location>
</feature>
<keyword evidence="1" id="KW-0472">Membrane</keyword>
<feature type="transmembrane region" description="Helical" evidence="1">
    <location>
        <begin position="136"/>
        <end position="162"/>
    </location>
</feature>
<dbReference type="Proteomes" id="UP001057375">
    <property type="component" value="Unassembled WGS sequence"/>
</dbReference>
<dbReference type="EMBL" id="BQXS01010796">
    <property type="protein sequence ID" value="GKT34331.1"/>
    <property type="molecule type" value="Genomic_DNA"/>
</dbReference>
<accession>A0ABQ5KPC8</accession>
<organism evidence="2 3">
    <name type="scientific">Aduncisulcus paluster</name>
    <dbReference type="NCBI Taxonomy" id="2918883"/>
    <lineage>
        <taxon>Eukaryota</taxon>
        <taxon>Metamonada</taxon>
        <taxon>Carpediemonas-like organisms</taxon>
        <taxon>Aduncisulcus</taxon>
    </lineage>
</organism>
<keyword evidence="1" id="KW-0812">Transmembrane</keyword>
<evidence type="ECO:0000313" key="3">
    <source>
        <dbReference type="Proteomes" id="UP001057375"/>
    </source>
</evidence>
<protein>
    <recommendedName>
        <fullName evidence="4">Integral membrane protein</fullName>
    </recommendedName>
</protein>
<keyword evidence="3" id="KW-1185">Reference proteome</keyword>
<evidence type="ECO:0000313" key="2">
    <source>
        <dbReference type="EMBL" id="GKT34331.1"/>
    </source>
</evidence>
<evidence type="ECO:0000256" key="1">
    <source>
        <dbReference type="SAM" id="Phobius"/>
    </source>
</evidence>
<sequence length="227" mass="25260">MEALLGLVFSNFSYNFAFWSLFGYYRQAAAGFAIIVSWFILFLFGRCFSFSNHSIFAVAIIQLLTTYAVTFVINIPVIITVKALVMPPSTPLWARLVSIYLQIGSILLDPFYSLFSFSLSVWPGSIGQMRSKRKNFALLVCFVILSDFIALPFVIGGVFFLLHVSQSSKNTLSGSDDEDNENIASQERNQSFIMTFLGGSRVRAIVTQESENSMGLPTDYGSSNPKV</sequence>
<feature type="transmembrane region" description="Helical" evidence="1">
    <location>
        <begin position="56"/>
        <end position="79"/>
    </location>
</feature>
<feature type="transmembrane region" description="Helical" evidence="1">
    <location>
        <begin position="24"/>
        <end position="44"/>
    </location>
</feature>
<proteinExistence type="predicted"/>
<comment type="caution">
    <text evidence="2">The sequence shown here is derived from an EMBL/GenBank/DDBJ whole genome shotgun (WGS) entry which is preliminary data.</text>
</comment>
<reference evidence="2" key="1">
    <citation type="submission" date="2022-03" db="EMBL/GenBank/DDBJ databases">
        <title>Draft genome sequence of Aduncisulcus paluster, a free-living microaerophilic Fornicata.</title>
        <authorList>
            <person name="Yuyama I."/>
            <person name="Kume K."/>
            <person name="Tamura T."/>
            <person name="Inagaki Y."/>
            <person name="Hashimoto T."/>
        </authorList>
    </citation>
    <scope>NUCLEOTIDE SEQUENCE</scope>
    <source>
        <strain evidence="2">NY0171</strain>
    </source>
</reference>